<keyword evidence="1" id="KW-0732">Signal</keyword>
<evidence type="ECO:0000313" key="2">
    <source>
        <dbReference type="EMBL" id="NCD69381.1"/>
    </source>
</evidence>
<evidence type="ECO:0008006" key="4">
    <source>
        <dbReference type="Google" id="ProtNLM"/>
    </source>
</evidence>
<reference evidence="2" key="1">
    <citation type="submission" date="2020-01" db="EMBL/GenBank/DDBJ databases">
        <authorList>
            <person name="Seo Y.L."/>
        </authorList>
    </citation>
    <scope>NUCLEOTIDE SEQUENCE</scope>
    <source>
        <strain evidence="2">R11</strain>
    </source>
</reference>
<feature type="signal peptide" evidence="1">
    <location>
        <begin position="1"/>
        <end position="24"/>
    </location>
</feature>
<evidence type="ECO:0000313" key="3">
    <source>
        <dbReference type="Proteomes" id="UP000638732"/>
    </source>
</evidence>
<dbReference type="EMBL" id="WWEO01000041">
    <property type="protein sequence ID" value="NCD69381.1"/>
    <property type="molecule type" value="Genomic_DNA"/>
</dbReference>
<reference evidence="2" key="2">
    <citation type="submission" date="2020-10" db="EMBL/GenBank/DDBJ databases">
        <title>Mucilaginibacter sp. nov., isolated from soil.</title>
        <authorList>
            <person name="Jeon C.O."/>
        </authorList>
    </citation>
    <scope>NUCLEOTIDE SEQUENCE</scope>
    <source>
        <strain evidence="2">R11</strain>
    </source>
</reference>
<keyword evidence="3" id="KW-1185">Reference proteome</keyword>
<protein>
    <recommendedName>
        <fullName evidence="4">Lipoprotein</fullName>
    </recommendedName>
</protein>
<dbReference type="PROSITE" id="PS51257">
    <property type="entry name" value="PROKAR_LIPOPROTEIN"/>
    <property type="match status" value="1"/>
</dbReference>
<name>A0A965ZGS0_9SPHI</name>
<organism evidence="2 3">
    <name type="scientific">Mucilaginibacter agri</name>
    <dbReference type="NCBI Taxonomy" id="2695265"/>
    <lineage>
        <taxon>Bacteria</taxon>
        <taxon>Pseudomonadati</taxon>
        <taxon>Bacteroidota</taxon>
        <taxon>Sphingobacteriia</taxon>
        <taxon>Sphingobacteriales</taxon>
        <taxon>Sphingobacteriaceae</taxon>
        <taxon>Mucilaginibacter</taxon>
    </lineage>
</organism>
<dbReference type="Proteomes" id="UP000638732">
    <property type="component" value="Unassembled WGS sequence"/>
</dbReference>
<dbReference type="AlphaFoldDB" id="A0A965ZGS0"/>
<accession>A0A965ZGS0</accession>
<proteinExistence type="predicted"/>
<gene>
    <name evidence="2" type="ORF">GSY63_08440</name>
</gene>
<sequence length="145" mass="15731">MKNTILILAAGVGLSMAIASCKQSANTAATTNKSVAKKDSVVRKDSTHLIGVWLDGDIKTEKGENVAYELVSQGTKTYIQVITFTEKKLNIDENPAISPSAMELKKSGNKYISLERANEIYMVNAAGELNIYDETGIIATCKRML</sequence>
<evidence type="ECO:0000256" key="1">
    <source>
        <dbReference type="SAM" id="SignalP"/>
    </source>
</evidence>
<dbReference type="RefSeq" id="WP_166585355.1">
    <property type="nucleotide sequence ID" value="NZ_WWEO01000041.1"/>
</dbReference>
<comment type="caution">
    <text evidence="2">The sequence shown here is derived from an EMBL/GenBank/DDBJ whole genome shotgun (WGS) entry which is preliminary data.</text>
</comment>
<feature type="chain" id="PRO_5037639258" description="Lipoprotein" evidence="1">
    <location>
        <begin position="25"/>
        <end position="145"/>
    </location>
</feature>